<dbReference type="OrthoDB" id="1939479at2759"/>
<comment type="caution">
    <text evidence="2">The sequence shown here is derived from an EMBL/GenBank/DDBJ whole genome shotgun (WGS) entry which is preliminary data.</text>
</comment>
<feature type="region of interest" description="Disordered" evidence="1">
    <location>
        <begin position="225"/>
        <end position="244"/>
    </location>
</feature>
<dbReference type="InterPro" id="IPR039970">
    <property type="entry name" value="TF_Grauzone"/>
</dbReference>
<feature type="compositionally biased region" description="Polar residues" evidence="1">
    <location>
        <begin position="225"/>
        <end position="234"/>
    </location>
</feature>
<feature type="region of interest" description="Disordered" evidence="1">
    <location>
        <begin position="1"/>
        <end position="34"/>
    </location>
</feature>
<dbReference type="GO" id="GO:0003700">
    <property type="term" value="F:DNA-binding transcription factor activity"/>
    <property type="evidence" value="ECO:0007669"/>
    <property type="project" value="InterPro"/>
</dbReference>
<dbReference type="InterPro" id="IPR038765">
    <property type="entry name" value="Papain-like_cys_pep_sf"/>
</dbReference>
<dbReference type="PANTHER" id="PTHR23225">
    <property type="entry name" value="ZINC FINGER PROTEIN"/>
    <property type="match status" value="1"/>
</dbReference>
<dbReference type="AlphaFoldDB" id="A0A2G5SFJ2"/>
<dbReference type="SUPFAM" id="SSF54001">
    <property type="entry name" value="Cysteine proteinases"/>
    <property type="match status" value="1"/>
</dbReference>
<organism evidence="2 3">
    <name type="scientific">Caenorhabditis nigoni</name>
    <dbReference type="NCBI Taxonomy" id="1611254"/>
    <lineage>
        <taxon>Eukaryota</taxon>
        <taxon>Metazoa</taxon>
        <taxon>Ecdysozoa</taxon>
        <taxon>Nematoda</taxon>
        <taxon>Chromadorea</taxon>
        <taxon>Rhabditida</taxon>
        <taxon>Rhabditina</taxon>
        <taxon>Rhabditomorpha</taxon>
        <taxon>Rhabditoidea</taxon>
        <taxon>Rhabditidae</taxon>
        <taxon>Peloderinae</taxon>
        <taxon>Caenorhabditis</taxon>
    </lineage>
</organism>
<evidence type="ECO:0000313" key="2">
    <source>
        <dbReference type="EMBL" id="PIC13810.1"/>
    </source>
</evidence>
<name>A0A2G5SFJ2_9PELO</name>
<evidence type="ECO:0000256" key="1">
    <source>
        <dbReference type="SAM" id="MobiDB-lite"/>
    </source>
</evidence>
<dbReference type="PANTHER" id="PTHR23225:SF2">
    <property type="entry name" value="AT09679P-RELATED"/>
    <property type="match status" value="1"/>
</dbReference>
<evidence type="ECO:0008006" key="4">
    <source>
        <dbReference type="Google" id="ProtNLM"/>
    </source>
</evidence>
<evidence type="ECO:0000313" key="3">
    <source>
        <dbReference type="Proteomes" id="UP000230233"/>
    </source>
</evidence>
<dbReference type="EMBL" id="PDUG01000010">
    <property type="protein sequence ID" value="PIC13810.1"/>
    <property type="molecule type" value="Genomic_DNA"/>
</dbReference>
<keyword evidence="3" id="KW-1185">Reference proteome</keyword>
<accession>A0A2G5SFJ2</accession>
<sequence>MEEQQSTVEQSSGTPDTSSLANSGTTVQSHNLSVSTIPPSSTFDRLLNKDFEDVNMAGSLLQVPGDSGFLLTITDSSFPVSVIQTMDLAAFVKMASAIMPSLNLTSNSILIEILKNRIGSQNSFPAQNPNSMEMEQVSTASSSLTETDTTAQSQTLRMPTMSTNDSVAPNSISDHLPIKDANMSGSLSQVPEASGRSITHIDSALNHETSASQASLLGHSGSASNLSIPSTCQDSSDEPEISRVGSSPDIFVEKVIQKKRFNTWCLDHETGREAWICDEVVHWFLCNLVNERYDFVEPCLWEKYKSQGIRNIQRKLIPSKTYLFPVCEDNHWILITFDSSSMWYGDSLGSEPHGKVETFMNEMNRNRRYFEHPVPTQRDAVNCGVHICLMAQSIVNKRFWYDEKDVQEFRRDTKALLKAQGYILFSKPHRSGSRGQASQEVTVVDSSALEKSILQIEQMTPLHSKIET</sequence>
<dbReference type="Proteomes" id="UP000230233">
    <property type="component" value="Unassembled WGS sequence"/>
</dbReference>
<dbReference type="Gene3D" id="3.40.395.10">
    <property type="entry name" value="Adenoviral Proteinase, Chain A"/>
    <property type="match status" value="1"/>
</dbReference>
<proteinExistence type="predicted"/>
<protein>
    <recommendedName>
        <fullName evidence="4">Ubiquitin-like protease family profile domain-containing protein</fullName>
    </recommendedName>
</protein>
<dbReference type="STRING" id="1611254.A0A2G5SFJ2"/>
<reference evidence="3" key="1">
    <citation type="submission" date="2017-10" db="EMBL/GenBank/DDBJ databases">
        <title>Rapid genome shrinkage in a self-fertile nematode reveals novel sperm competition proteins.</title>
        <authorList>
            <person name="Yin D."/>
            <person name="Schwarz E.M."/>
            <person name="Thomas C.G."/>
            <person name="Felde R.L."/>
            <person name="Korf I.F."/>
            <person name="Cutter A.D."/>
            <person name="Schartner C.M."/>
            <person name="Ralston E.J."/>
            <person name="Meyer B.J."/>
            <person name="Haag E.S."/>
        </authorList>
    </citation>
    <scope>NUCLEOTIDE SEQUENCE [LARGE SCALE GENOMIC DNA]</scope>
    <source>
        <strain evidence="3">JU1422</strain>
    </source>
</reference>
<gene>
    <name evidence="2" type="ORF">B9Z55_027423</name>
</gene>
<feature type="region of interest" description="Disordered" evidence="1">
    <location>
        <begin position="122"/>
        <end position="168"/>
    </location>
</feature>